<proteinExistence type="inferred from homology"/>
<organism evidence="10">
    <name type="scientific">Drosophila rhopaloa</name>
    <name type="common">Fruit fly</name>
    <dbReference type="NCBI Taxonomy" id="1041015"/>
    <lineage>
        <taxon>Eukaryota</taxon>
        <taxon>Metazoa</taxon>
        <taxon>Ecdysozoa</taxon>
        <taxon>Arthropoda</taxon>
        <taxon>Hexapoda</taxon>
        <taxon>Insecta</taxon>
        <taxon>Pterygota</taxon>
        <taxon>Neoptera</taxon>
        <taxon>Endopterygota</taxon>
        <taxon>Diptera</taxon>
        <taxon>Brachycera</taxon>
        <taxon>Muscomorpha</taxon>
        <taxon>Ephydroidea</taxon>
        <taxon>Drosophilidae</taxon>
        <taxon>Drosophila</taxon>
        <taxon>Sophophora</taxon>
    </lineage>
</organism>
<comment type="similarity">
    <text evidence="2">Belongs to the vacuolar ATPase subunit S1 family.</text>
</comment>
<keyword evidence="4 6" id="KW-1133">Transmembrane helix</keyword>
<dbReference type="Pfam" id="PF05827">
    <property type="entry name" value="VAS1_LD"/>
    <property type="match status" value="1"/>
</dbReference>
<comment type="subcellular location">
    <subcellularLocation>
        <location evidence="1">Membrane</location>
        <topology evidence="1">Single-pass membrane protein</topology>
    </subcellularLocation>
</comment>
<evidence type="ECO:0000256" key="3">
    <source>
        <dbReference type="ARBA" id="ARBA00022692"/>
    </source>
</evidence>
<gene>
    <name evidence="10" type="primary">LOC108039156</name>
</gene>
<feature type="domain" description="V-type proton ATPase subunit S1 luminal" evidence="8">
    <location>
        <begin position="220"/>
        <end position="310"/>
    </location>
</feature>
<feature type="signal peptide" evidence="7">
    <location>
        <begin position="1"/>
        <end position="17"/>
    </location>
</feature>
<dbReference type="RefSeq" id="XP_016971566.1">
    <property type="nucleotide sequence ID" value="XM_017116077.1"/>
</dbReference>
<name>A0A6P4EDZ5_DRORH</name>
<evidence type="ECO:0000256" key="6">
    <source>
        <dbReference type="SAM" id="Phobius"/>
    </source>
</evidence>
<dbReference type="GO" id="GO:0030641">
    <property type="term" value="P:regulation of cellular pH"/>
    <property type="evidence" value="ECO:0007669"/>
    <property type="project" value="TreeGrafter"/>
</dbReference>
<dbReference type="AlphaFoldDB" id="A0A6P4EDZ5"/>
<evidence type="ECO:0000256" key="2">
    <source>
        <dbReference type="ARBA" id="ARBA00009037"/>
    </source>
</evidence>
<keyword evidence="5 6" id="KW-0472">Membrane</keyword>
<dbReference type="PANTHER" id="PTHR12471">
    <property type="entry name" value="VACUOLAR ATP SYNTHASE SUBUNIT S1"/>
    <property type="match status" value="1"/>
</dbReference>
<dbReference type="OrthoDB" id="19852at2759"/>
<dbReference type="InterPro" id="IPR046756">
    <property type="entry name" value="VAS1/VOA1_TM"/>
</dbReference>
<feature type="domain" description="V-type proton ATPase subunit S1/VOA1 transmembrane" evidence="9">
    <location>
        <begin position="330"/>
        <end position="368"/>
    </location>
</feature>
<keyword evidence="3 6" id="KW-0812">Transmembrane</keyword>
<dbReference type="RefSeq" id="XP_016971566.2">
    <property type="nucleotide sequence ID" value="XM_017116077.2"/>
</dbReference>
<evidence type="ECO:0000259" key="8">
    <source>
        <dbReference type="Pfam" id="PF05827"/>
    </source>
</evidence>
<evidence type="ECO:0000256" key="7">
    <source>
        <dbReference type="SAM" id="SignalP"/>
    </source>
</evidence>
<evidence type="ECO:0000259" key="9">
    <source>
        <dbReference type="Pfam" id="PF20520"/>
    </source>
</evidence>
<dbReference type="PANTHER" id="PTHR12471:SF7">
    <property type="entry name" value="V-TYPE PROTON ATPASE SUBUNIT S1"/>
    <property type="match status" value="1"/>
</dbReference>
<dbReference type="OMA" id="AFGDSWD"/>
<dbReference type="InterPro" id="IPR046755">
    <property type="entry name" value="VAS1_LD"/>
</dbReference>
<accession>A0A6P4EDZ5</accession>
<keyword evidence="7" id="KW-0732">Signal</keyword>
<sequence>MLWKSLIALCVIGAALAEQTPVFLWGANSVAKPSLKTVPQAEFAKQLATLLEDHMVVAFEENGLSNKDFLCSNSQSQSCYAQLQGVSPKTYYTSVENPSEALRSVAAKREHNSIDASGKLVTPAKCSVGTALFVSFEDAAASREDSLESHDAAIAAISKQFECKVAYLYLAAPSTAPVVQRRSRRSTAATTGGIIWHATNQFQIFYTALLYNGNPVEVTGLQVTNSTTPATKFSVALTTSDPTKNISFDVIYDGGYFSLSNLAYDGSNFRSSGVNAPTTFSYSCGNLTLDSTAVNNMYNTLSFKSLQLQAPFDGTYKDNFPFGDSWDCVGFVTPGILMGLFVVALLLVIMFVGVCWMMDINTMDRFDDPKGKTITINAAAE</sequence>
<evidence type="ECO:0000313" key="10">
    <source>
        <dbReference type="RefSeq" id="XP_016971566.1"/>
    </source>
</evidence>
<evidence type="ECO:0000256" key="4">
    <source>
        <dbReference type="ARBA" id="ARBA00022989"/>
    </source>
</evidence>
<feature type="transmembrane region" description="Helical" evidence="6">
    <location>
        <begin position="335"/>
        <end position="356"/>
    </location>
</feature>
<dbReference type="GO" id="GO:0001671">
    <property type="term" value="F:ATPase activator activity"/>
    <property type="evidence" value="ECO:0007669"/>
    <property type="project" value="TreeGrafter"/>
</dbReference>
<dbReference type="GO" id="GO:0033176">
    <property type="term" value="C:proton-transporting V-type ATPase complex"/>
    <property type="evidence" value="ECO:0007669"/>
    <property type="project" value="TreeGrafter"/>
</dbReference>
<dbReference type="Pfam" id="PF20520">
    <property type="entry name" value="Ac45-VOA1_TM"/>
    <property type="match status" value="1"/>
</dbReference>
<protein>
    <submittedName>
        <fullName evidence="10">Uncharacterized protein LOC108039156</fullName>
    </submittedName>
</protein>
<evidence type="ECO:0000256" key="1">
    <source>
        <dbReference type="ARBA" id="ARBA00004167"/>
    </source>
</evidence>
<evidence type="ECO:0000256" key="5">
    <source>
        <dbReference type="ARBA" id="ARBA00023136"/>
    </source>
</evidence>
<dbReference type="InterPro" id="IPR008388">
    <property type="entry name" value="Ac45_acc_su"/>
</dbReference>
<feature type="chain" id="PRO_5028384935" evidence="7">
    <location>
        <begin position="18"/>
        <end position="381"/>
    </location>
</feature>
<reference evidence="10" key="1">
    <citation type="submission" date="2025-08" db="UniProtKB">
        <authorList>
            <consortium name="RefSeq"/>
        </authorList>
    </citation>
    <scope>IDENTIFICATION</scope>
</reference>